<dbReference type="PROSITE" id="PS00893">
    <property type="entry name" value="NUDIX_BOX"/>
    <property type="match status" value="1"/>
</dbReference>
<dbReference type="PROSITE" id="PS51462">
    <property type="entry name" value="NUDIX"/>
    <property type="match status" value="1"/>
</dbReference>
<dbReference type="RefSeq" id="WP_043679721.1">
    <property type="nucleotide sequence ID" value="NZ_BDCI01000029.1"/>
</dbReference>
<keyword evidence="1 3" id="KW-0378">Hydrolase</keyword>
<proteinExistence type="predicted"/>
<keyword evidence="4" id="KW-1185">Reference proteome</keyword>
<dbReference type="GO" id="GO:0016787">
    <property type="term" value="F:hydrolase activity"/>
    <property type="evidence" value="ECO:0007669"/>
    <property type="project" value="UniProtKB-KW"/>
</dbReference>
<dbReference type="Pfam" id="PF00293">
    <property type="entry name" value="NUDIX"/>
    <property type="match status" value="1"/>
</dbReference>
<gene>
    <name evidence="3" type="ORF">FG87_36000</name>
</gene>
<dbReference type="SUPFAM" id="SSF55811">
    <property type="entry name" value="Nudix"/>
    <property type="match status" value="1"/>
</dbReference>
<dbReference type="InterPro" id="IPR015797">
    <property type="entry name" value="NUDIX_hydrolase-like_dom_sf"/>
</dbReference>
<dbReference type="InterPro" id="IPR020084">
    <property type="entry name" value="NUDIX_hydrolase_CS"/>
</dbReference>
<evidence type="ECO:0000259" key="2">
    <source>
        <dbReference type="PROSITE" id="PS51462"/>
    </source>
</evidence>
<dbReference type="Gene3D" id="3.90.79.10">
    <property type="entry name" value="Nucleoside Triphosphate Pyrophosphohydrolase"/>
    <property type="match status" value="1"/>
</dbReference>
<sequence length="175" mass="19842">MTFADRYPLLHTPTHWAWGEMDVQFRTAAPPDELVTNIHVVGFVGDTVVLCRDERDVWLLPGGTREKDESIDACLRRELREEAGAYLTGPVRWLGAHYATSNRAAPFRDWQPHPHKAWLWCAADVALDAAPTNPDDAEQIVEVRAFPVEEAVRHARTDGEHVPELIRLAVELHRP</sequence>
<organism evidence="3 4">
    <name type="scientific">Nocardia vulneris</name>
    <dbReference type="NCBI Taxonomy" id="1141657"/>
    <lineage>
        <taxon>Bacteria</taxon>
        <taxon>Bacillati</taxon>
        <taxon>Actinomycetota</taxon>
        <taxon>Actinomycetes</taxon>
        <taxon>Mycobacteriales</taxon>
        <taxon>Nocardiaceae</taxon>
        <taxon>Nocardia</taxon>
    </lineage>
</organism>
<reference evidence="3 4" key="1">
    <citation type="journal article" date="2014" name="Int. J. Syst. Evol. Microbiol.">
        <title>Nocardia vulneris sp. nov., isolated from wounds of human patients in North America.</title>
        <authorList>
            <person name="Lasker B.A."/>
            <person name="Bell M."/>
            <person name="Klenk H.P."/>
            <person name="Sproer C."/>
            <person name="Schumann C."/>
            <person name="Schumann P."/>
            <person name="Brown J.M."/>
        </authorList>
    </citation>
    <scope>NUCLEOTIDE SEQUENCE [LARGE SCALE GENOMIC DNA]</scope>
    <source>
        <strain evidence="3 4">W9851</strain>
    </source>
</reference>
<dbReference type="InterPro" id="IPR000086">
    <property type="entry name" value="NUDIX_hydrolase_dom"/>
</dbReference>
<accession>A0ABR4Z5K2</accession>
<evidence type="ECO:0000313" key="3">
    <source>
        <dbReference type="EMBL" id="KIA60607.1"/>
    </source>
</evidence>
<evidence type="ECO:0000256" key="1">
    <source>
        <dbReference type="ARBA" id="ARBA00022801"/>
    </source>
</evidence>
<dbReference type="Proteomes" id="UP000031364">
    <property type="component" value="Unassembled WGS sequence"/>
</dbReference>
<protein>
    <submittedName>
        <fullName evidence="3">NUDIX hydrolase</fullName>
    </submittedName>
</protein>
<feature type="domain" description="Nudix hydrolase" evidence="2">
    <location>
        <begin position="33"/>
        <end position="170"/>
    </location>
</feature>
<evidence type="ECO:0000313" key="4">
    <source>
        <dbReference type="Proteomes" id="UP000031364"/>
    </source>
</evidence>
<comment type="caution">
    <text evidence="3">The sequence shown here is derived from an EMBL/GenBank/DDBJ whole genome shotgun (WGS) entry which is preliminary data.</text>
</comment>
<name>A0ABR4Z5K2_9NOCA</name>
<dbReference type="EMBL" id="JNFP01000064">
    <property type="protein sequence ID" value="KIA60607.1"/>
    <property type="molecule type" value="Genomic_DNA"/>
</dbReference>